<evidence type="ECO:0000313" key="2">
    <source>
        <dbReference type="EMBL" id="PRY35854.1"/>
    </source>
</evidence>
<dbReference type="AlphaFoldDB" id="A0A2T0SR12"/>
<organism evidence="2 3">
    <name type="scientific">Umezawaea tangerina</name>
    <dbReference type="NCBI Taxonomy" id="84725"/>
    <lineage>
        <taxon>Bacteria</taxon>
        <taxon>Bacillati</taxon>
        <taxon>Actinomycetota</taxon>
        <taxon>Actinomycetes</taxon>
        <taxon>Pseudonocardiales</taxon>
        <taxon>Pseudonocardiaceae</taxon>
        <taxon>Umezawaea</taxon>
    </lineage>
</organism>
<proteinExistence type="predicted"/>
<dbReference type="Proteomes" id="UP000239494">
    <property type="component" value="Unassembled WGS sequence"/>
</dbReference>
<accession>A0A2T0SR12</accession>
<feature type="region of interest" description="Disordered" evidence="1">
    <location>
        <begin position="38"/>
        <end position="65"/>
    </location>
</feature>
<keyword evidence="3" id="KW-1185">Reference proteome</keyword>
<name>A0A2T0SR12_9PSEU</name>
<reference evidence="2 3" key="1">
    <citation type="submission" date="2018-03" db="EMBL/GenBank/DDBJ databases">
        <title>Genomic Encyclopedia of Archaeal and Bacterial Type Strains, Phase II (KMG-II): from individual species to whole genera.</title>
        <authorList>
            <person name="Goeker M."/>
        </authorList>
    </citation>
    <scope>NUCLEOTIDE SEQUENCE [LARGE SCALE GENOMIC DNA]</scope>
    <source>
        <strain evidence="2 3">DSM 44720</strain>
    </source>
</reference>
<evidence type="ECO:0000256" key="1">
    <source>
        <dbReference type="SAM" id="MobiDB-lite"/>
    </source>
</evidence>
<feature type="compositionally biased region" description="Pro residues" evidence="1">
    <location>
        <begin position="45"/>
        <end position="56"/>
    </location>
</feature>
<dbReference type="EMBL" id="PVTF01000013">
    <property type="protein sequence ID" value="PRY35854.1"/>
    <property type="molecule type" value="Genomic_DNA"/>
</dbReference>
<evidence type="ECO:0000313" key="3">
    <source>
        <dbReference type="Proteomes" id="UP000239494"/>
    </source>
</evidence>
<comment type="caution">
    <text evidence="2">The sequence shown here is derived from an EMBL/GenBank/DDBJ whole genome shotgun (WGS) entry which is preliminary data.</text>
</comment>
<protein>
    <submittedName>
        <fullName evidence="2">Uncharacterized protein</fullName>
    </submittedName>
</protein>
<gene>
    <name evidence="2" type="ORF">CLV43_113281</name>
</gene>
<sequence>MPIGSRSATAVVVIAVALLLLVISNVLWAPTDQQTPALARLGTSTPPPTTTPPQSPTPSSRTQDLQSVKADLFRSCGNAALDPANFKLGALIDDGQGHKLVVASSVGVVAMCGVHPLGSGSGVGPMTEAGLRGSGRVLARAGGIDADTGFLGYGRTLPTVARVEIFLPGGRPVLSDASGETFAFFVPLPRDKVTDLTARVTDNTGVVVYDGPL</sequence>